<accession>A0A9D1JIU2</accession>
<name>A0A9D1JIU2_9FIRM</name>
<comment type="caution">
    <text evidence="2">The sequence shown here is derived from an EMBL/GenBank/DDBJ whole genome shotgun (WGS) entry which is preliminary data.</text>
</comment>
<dbReference type="EMBL" id="DVIQ01000014">
    <property type="protein sequence ID" value="HIS30395.1"/>
    <property type="molecule type" value="Genomic_DNA"/>
</dbReference>
<dbReference type="Pfam" id="PF01936">
    <property type="entry name" value="NYN"/>
    <property type="match status" value="1"/>
</dbReference>
<gene>
    <name evidence="2" type="ORF">IAB44_02435</name>
</gene>
<evidence type="ECO:0000313" key="2">
    <source>
        <dbReference type="EMBL" id="HIS30395.1"/>
    </source>
</evidence>
<evidence type="ECO:0000259" key="1">
    <source>
        <dbReference type="Pfam" id="PF01936"/>
    </source>
</evidence>
<dbReference type="Proteomes" id="UP000823935">
    <property type="component" value="Unassembled WGS sequence"/>
</dbReference>
<protein>
    <submittedName>
        <fullName evidence="2">NYN domain-containing protein</fullName>
    </submittedName>
</protein>
<dbReference type="InterPro" id="IPR021139">
    <property type="entry name" value="NYN"/>
</dbReference>
<reference evidence="2" key="1">
    <citation type="submission" date="2020-10" db="EMBL/GenBank/DDBJ databases">
        <authorList>
            <person name="Gilroy R."/>
        </authorList>
    </citation>
    <scope>NUCLEOTIDE SEQUENCE</scope>
    <source>
        <strain evidence="2">CHK190-19873</strain>
    </source>
</reference>
<sequence>MDSSISASVLDEEKKIYSCSTYELVSKAAYLIGVPKRIFENDHEPPKMEVYRELEKEKNARIIRNLCIARTSILRNYKVINQKMHREYLSIISMPEYVPAESLRQLEEDGVYFIKKSSVKLFQHIIEINRLISNRINNCKPLFPLWLNWKYLQELFLMPNGFTEEGTRAASGAYYSHLSGYPYQMYLNWIPDNDGNLLYNDKKFATILYQWHGDDFTEYSRVSDASSYVKGGIYDFIGESQKVVVVVDCENSDPYKLCAALRGLDGESTSKIARILLFDDVHTASAWRILESFTKIPVEHILIERVKQSKSLVDIKLTARACQEHYQNQVDSFIIVSSDSDYWGLISSLSEARFLVMIEREKCGPDMKRAMGESGIFYCYIDDFYSGNSERIKMSALFKEMYRYLDQSIHLNVNEMFQEALRATRVTMTEAEQRQFYDKHIRQMRLVIDGDGNVSIELKR</sequence>
<organism evidence="2 3">
    <name type="scientific">Candidatus Limivivens intestinipullorum</name>
    <dbReference type="NCBI Taxonomy" id="2840858"/>
    <lineage>
        <taxon>Bacteria</taxon>
        <taxon>Bacillati</taxon>
        <taxon>Bacillota</taxon>
        <taxon>Clostridia</taxon>
        <taxon>Lachnospirales</taxon>
        <taxon>Lachnospiraceae</taxon>
        <taxon>Lachnospiraceae incertae sedis</taxon>
        <taxon>Candidatus Limivivens</taxon>
    </lineage>
</organism>
<dbReference type="Gene3D" id="3.40.50.1010">
    <property type="entry name" value="5'-nuclease"/>
    <property type="match status" value="1"/>
</dbReference>
<feature type="domain" description="NYN" evidence="1">
    <location>
        <begin position="247"/>
        <end position="357"/>
    </location>
</feature>
<proteinExistence type="predicted"/>
<reference evidence="2" key="2">
    <citation type="journal article" date="2021" name="PeerJ">
        <title>Extensive microbial diversity within the chicken gut microbiome revealed by metagenomics and culture.</title>
        <authorList>
            <person name="Gilroy R."/>
            <person name="Ravi A."/>
            <person name="Getino M."/>
            <person name="Pursley I."/>
            <person name="Horton D.L."/>
            <person name="Alikhan N.F."/>
            <person name="Baker D."/>
            <person name="Gharbi K."/>
            <person name="Hall N."/>
            <person name="Watson M."/>
            <person name="Adriaenssens E.M."/>
            <person name="Foster-Nyarko E."/>
            <person name="Jarju S."/>
            <person name="Secka A."/>
            <person name="Antonio M."/>
            <person name="Oren A."/>
            <person name="Chaudhuri R.R."/>
            <person name="La Ragione R."/>
            <person name="Hildebrand F."/>
            <person name="Pallen M.J."/>
        </authorList>
    </citation>
    <scope>NUCLEOTIDE SEQUENCE</scope>
    <source>
        <strain evidence="2">CHK190-19873</strain>
    </source>
</reference>
<dbReference type="AlphaFoldDB" id="A0A9D1JIU2"/>
<evidence type="ECO:0000313" key="3">
    <source>
        <dbReference type="Proteomes" id="UP000823935"/>
    </source>
</evidence>
<dbReference type="GO" id="GO:0004540">
    <property type="term" value="F:RNA nuclease activity"/>
    <property type="evidence" value="ECO:0007669"/>
    <property type="project" value="InterPro"/>
</dbReference>